<organism evidence="2 3">
    <name type="scientific">Paracoccus tegillarcae</name>
    <dbReference type="NCBI Taxonomy" id="1529068"/>
    <lineage>
        <taxon>Bacteria</taxon>
        <taxon>Pseudomonadati</taxon>
        <taxon>Pseudomonadota</taxon>
        <taxon>Alphaproteobacteria</taxon>
        <taxon>Rhodobacterales</taxon>
        <taxon>Paracoccaceae</taxon>
        <taxon>Paracoccus</taxon>
    </lineage>
</organism>
<dbReference type="KEGG" id="paro:CUV01_00340"/>
<evidence type="ECO:0000256" key="1">
    <source>
        <dbReference type="SAM" id="Phobius"/>
    </source>
</evidence>
<feature type="transmembrane region" description="Helical" evidence="1">
    <location>
        <begin position="20"/>
        <end position="39"/>
    </location>
</feature>
<accession>A0A2K9EAY2</accession>
<keyword evidence="1" id="KW-0472">Membrane</keyword>
<dbReference type="Proteomes" id="UP000233742">
    <property type="component" value="Chromosome"/>
</dbReference>
<proteinExistence type="predicted"/>
<evidence type="ECO:0000313" key="3">
    <source>
        <dbReference type="Proteomes" id="UP000233742"/>
    </source>
</evidence>
<keyword evidence="1" id="KW-1133">Transmembrane helix</keyword>
<evidence type="ECO:0008006" key="4">
    <source>
        <dbReference type="Google" id="ProtNLM"/>
    </source>
</evidence>
<dbReference type="OrthoDB" id="7847071at2"/>
<dbReference type="AlphaFoldDB" id="A0A2K9EAY2"/>
<feature type="transmembrane region" description="Helical" evidence="1">
    <location>
        <begin position="158"/>
        <end position="180"/>
    </location>
</feature>
<gene>
    <name evidence="2" type="ORF">CUV01_00340</name>
</gene>
<sequence>MPQFTGFLDLLDARSFGSVWYWLALILLWGSSGRAVVGVPTDVVNRARRDPEGEPGLALLDWLTLALPRWRLGRTEGVVMLGLAAFATTSLAMLGFGYGMELAQAASLLGIPLLILFLMRLRLAQRLQQVMVGAHDGSVTPGDAVARVLRLIVIHRRLAFVLSLLAIGITALWGTVWQLLHPNGL</sequence>
<feature type="transmembrane region" description="Helical" evidence="1">
    <location>
        <begin position="78"/>
        <end position="96"/>
    </location>
</feature>
<feature type="transmembrane region" description="Helical" evidence="1">
    <location>
        <begin position="102"/>
        <end position="121"/>
    </location>
</feature>
<reference evidence="2 3" key="1">
    <citation type="submission" date="2017-12" db="EMBL/GenBank/DDBJ databases">
        <authorList>
            <person name="Hurst M.R.H."/>
        </authorList>
    </citation>
    <scope>NUCLEOTIDE SEQUENCE [LARGE SCALE GENOMIC DNA]</scope>
    <source>
        <strain evidence="2 3">BM15</strain>
    </source>
</reference>
<evidence type="ECO:0000313" key="2">
    <source>
        <dbReference type="EMBL" id="AUH32053.1"/>
    </source>
</evidence>
<dbReference type="RefSeq" id="WP_101458732.1">
    <property type="nucleotide sequence ID" value="NZ_CP025408.1"/>
</dbReference>
<keyword evidence="1" id="KW-0812">Transmembrane</keyword>
<keyword evidence="3" id="KW-1185">Reference proteome</keyword>
<dbReference type="EMBL" id="CP025408">
    <property type="protein sequence ID" value="AUH32053.1"/>
    <property type="molecule type" value="Genomic_DNA"/>
</dbReference>
<name>A0A2K9EAY2_9RHOB</name>
<protein>
    <recommendedName>
        <fullName evidence="4">Component of SufBCD complex</fullName>
    </recommendedName>
</protein>